<reference evidence="3 4" key="1">
    <citation type="submission" date="2018-04" db="EMBL/GenBank/DDBJ databases">
        <title>Complete genome sequences of Streptomyces lydicus strain WYEC and characterization of antagonistic properties of biological control agents.</title>
        <authorList>
            <person name="Mariita R.M."/>
            <person name="Sello J.K."/>
        </authorList>
    </citation>
    <scope>NUCLEOTIDE SEQUENCE [LARGE SCALE GENOMIC DNA]</scope>
    <source>
        <strain evidence="3 4">WYEC 108</strain>
    </source>
</reference>
<keyword evidence="2" id="KW-0472">Membrane</keyword>
<feature type="compositionally biased region" description="Low complexity" evidence="1">
    <location>
        <begin position="188"/>
        <end position="220"/>
    </location>
</feature>
<feature type="compositionally biased region" description="Low complexity" evidence="1">
    <location>
        <begin position="71"/>
        <end position="120"/>
    </location>
</feature>
<accession>A0A3Q9K7J2</accession>
<keyword evidence="2" id="KW-0812">Transmembrane</keyword>
<evidence type="ECO:0000256" key="1">
    <source>
        <dbReference type="SAM" id="MobiDB-lite"/>
    </source>
</evidence>
<evidence type="ECO:0008006" key="5">
    <source>
        <dbReference type="Google" id="ProtNLM"/>
    </source>
</evidence>
<feature type="region of interest" description="Disordered" evidence="1">
    <location>
        <begin position="1"/>
        <end position="144"/>
    </location>
</feature>
<name>A0A3Q9K7J2_9ACTN</name>
<gene>
    <name evidence="3" type="ORF">DDE74_24630</name>
</gene>
<dbReference type="AlphaFoldDB" id="A0A3Q9K7J2"/>
<feature type="compositionally biased region" description="Pro residues" evidence="1">
    <location>
        <begin position="20"/>
        <end position="35"/>
    </location>
</feature>
<evidence type="ECO:0000313" key="3">
    <source>
        <dbReference type="EMBL" id="AZS73713.1"/>
    </source>
</evidence>
<feature type="region of interest" description="Disordered" evidence="1">
    <location>
        <begin position="188"/>
        <end position="227"/>
    </location>
</feature>
<sequence>MKRGGQARWNDETQSWEDGTPPPAPYTGPMPPRPSFTPSVDGAAARGGSAAGGASTGGATASGTGAGGPTTGATPADRTTTAGAPADGATTGTSPSTTPPSATHPTATPPADTAPRTTYPYPHPGSYPGAGGLPDPGTDPFLTPVSGAGYGPGVRRRTALVAGTAVAVIAAAIGGGYLLWGHGDDPAAARPPARTKASAASGTATSPSTGATDSTAPAPTLTDLPDGYRLAHDKKGFTLAVPGTWTRSERKTGVFYTAPDDRGLVQIFEITDPEITPREALRQASQGLSGNPGYEEISLEPLGFPGPGIDANQLVYAYDSKRLGTRVKVVDCAFTAADGRQFAVLVLGPESDWPAQEYTQQIALRTFVPHT</sequence>
<dbReference type="RefSeq" id="WP_127152666.1">
    <property type="nucleotide sequence ID" value="NZ_CP029042.1"/>
</dbReference>
<keyword evidence="2" id="KW-1133">Transmembrane helix</keyword>
<evidence type="ECO:0000313" key="4">
    <source>
        <dbReference type="Proteomes" id="UP000275579"/>
    </source>
</evidence>
<organism evidence="3 4">
    <name type="scientific">Streptomyces lydicus</name>
    <dbReference type="NCBI Taxonomy" id="47763"/>
    <lineage>
        <taxon>Bacteria</taxon>
        <taxon>Bacillati</taxon>
        <taxon>Actinomycetota</taxon>
        <taxon>Actinomycetes</taxon>
        <taxon>Kitasatosporales</taxon>
        <taxon>Streptomycetaceae</taxon>
        <taxon>Streptomyces</taxon>
    </lineage>
</organism>
<proteinExistence type="predicted"/>
<evidence type="ECO:0000256" key="2">
    <source>
        <dbReference type="SAM" id="Phobius"/>
    </source>
</evidence>
<protein>
    <recommendedName>
        <fullName evidence="5">Serine/arginine repetitive matrix protein 2</fullName>
    </recommendedName>
</protein>
<dbReference type="Proteomes" id="UP000275579">
    <property type="component" value="Chromosome"/>
</dbReference>
<feature type="transmembrane region" description="Helical" evidence="2">
    <location>
        <begin position="159"/>
        <end position="180"/>
    </location>
</feature>
<dbReference type="EMBL" id="CP029042">
    <property type="protein sequence ID" value="AZS73713.1"/>
    <property type="molecule type" value="Genomic_DNA"/>
</dbReference>